<evidence type="ECO:0000313" key="3">
    <source>
        <dbReference type="EMBL" id="OUA27543.1"/>
    </source>
</evidence>
<dbReference type="PANTHER" id="PTHR34978:SF3">
    <property type="entry name" value="SLR0241 PROTEIN"/>
    <property type="match status" value="1"/>
</dbReference>
<organism evidence="3 4">
    <name type="scientific">Bacillus thuringiensis</name>
    <dbReference type="NCBI Taxonomy" id="1428"/>
    <lineage>
        <taxon>Bacteria</taxon>
        <taxon>Bacillati</taxon>
        <taxon>Bacillota</taxon>
        <taxon>Bacilli</taxon>
        <taxon>Bacillales</taxon>
        <taxon>Bacillaceae</taxon>
        <taxon>Bacillus</taxon>
        <taxon>Bacillus cereus group</taxon>
    </lineage>
</organism>
<dbReference type="EMBL" id="NFEN01000055">
    <property type="protein sequence ID" value="OUA27543.1"/>
    <property type="molecule type" value="Genomic_DNA"/>
</dbReference>
<protein>
    <submittedName>
        <fullName evidence="3">Methicillin resistance protein</fullName>
    </submittedName>
</protein>
<comment type="caution">
    <text evidence="3">The sequence shown here is derived from an EMBL/GenBank/DDBJ whole genome shotgun (WGS) entry which is preliminary data.</text>
</comment>
<reference evidence="3 4" key="1">
    <citation type="submission" date="2016-10" db="EMBL/GenBank/DDBJ databases">
        <title>Comparative genomics of Bacillus thuringiensis reveals a path to pathogens against multiple invertebrate hosts.</title>
        <authorList>
            <person name="Zheng J."/>
            <person name="Gao Q."/>
            <person name="Liu H."/>
            <person name="Peng D."/>
            <person name="Ruan L."/>
            <person name="Sun M."/>
        </authorList>
    </citation>
    <scope>NUCLEOTIDE SEQUENCE [LARGE SCALE GENOMIC DNA]</scope>
    <source>
        <strain evidence="3">I13</strain>
    </source>
</reference>
<dbReference type="PANTHER" id="PTHR34978">
    <property type="entry name" value="POSSIBLE SENSOR-TRANSDUCER PROTEIN BLAR"/>
    <property type="match status" value="1"/>
</dbReference>
<feature type="transmembrane region" description="Helical" evidence="1">
    <location>
        <begin position="69"/>
        <end position="88"/>
    </location>
</feature>
<dbReference type="InterPro" id="IPR008756">
    <property type="entry name" value="Peptidase_M56"/>
</dbReference>
<evidence type="ECO:0000256" key="1">
    <source>
        <dbReference type="SAM" id="Phobius"/>
    </source>
</evidence>
<dbReference type="Pfam" id="PF05569">
    <property type="entry name" value="Peptidase_M56"/>
    <property type="match status" value="1"/>
</dbReference>
<dbReference type="AlphaFoldDB" id="A0A9X6KTH2"/>
<dbReference type="CDD" id="cd07341">
    <property type="entry name" value="M56_BlaR1_MecR1_like"/>
    <property type="match status" value="1"/>
</dbReference>
<dbReference type="Proteomes" id="UP000195077">
    <property type="component" value="Unassembled WGS sequence"/>
</dbReference>
<dbReference type="Gene3D" id="3.30.2010.10">
    <property type="entry name" value="Metalloproteases ('zincins'), catalytic domain"/>
    <property type="match status" value="1"/>
</dbReference>
<name>A0A9X6KTH2_BACTU</name>
<keyword evidence="1" id="KW-0812">Transmembrane</keyword>
<evidence type="ECO:0000259" key="2">
    <source>
        <dbReference type="Pfam" id="PF05569"/>
    </source>
</evidence>
<keyword evidence="1" id="KW-0472">Membrane</keyword>
<sequence length="566" mass="66229">MLHNALLSFCTKHVSEVIPKNMPATENIVNIESDRKVELESNSKMVTKTSEPEVKVSSEKQTTFSLYKLALYVWLAGVIILAAITFLTNRRLYSYIKKQPDITDEQVTTVFNRCKQSMKMKKAVSLRLAGKIASPTVFSFFRPKVLLSKKHMKVLNEQQLQYVFYHELAHIKRNDVAVNWIMYSLILLNWFNPILWYAYFCMREDQELACDAYALTFIDKEEQIAYGHTIITLLEHYSYQLPSLANLSRNKRTLKRRIIMIKKFQKKSYRLSLLGVIVIVAIASLSLFNARATEGKEKQKDKVEQSKDAFQHAVDMLFGTEENAKKEYRYSARVYENKTDYLYLAEKALTTDEFQQYIKLYKEIINIQKKGAPRDSDYESIFFREERLTETDREKLYALYDQSKPFNDKVEESLNYTVKEAQEHVDFQIKKPTYTIEGYDLKDEKVSCFIKRRPELIIELEYTNGKGNYTTYQSQVFGESKDPFHGLFVVEENIEQYELEGNQIFYATHNSDRNLQGMKMIVPAKGKNRAYQIVIINHSLENPGEAVFDKNVNKEELEKIMLSMLK</sequence>
<feature type="transmembrane region" description="Helical" evidence="1">
    <location>
        <begin position="180"/>
        <end position="199"/>
    </location>
</feature>
<dbReference type="InterPro" id="IPR038267">
    <property type="entry name" value="ECF_sigma_eff"/>
</dbReference>
<accession>A0A9X6KTH2</accession>
<gene>
    <name evidence="3" type="ORF">BK775_11890</name>
</gene>
<dbReference type="Gene3D" id="1.10.3950.10">
    <property type="entry name" value="putative ecf-type sigma factor negative effector from bacillus cereus"/>
    <property type="match status" value="1"/>
</dbReference>
<proteinExistence type="predicted"/>
<feature type="domain" description="Peptidase M56" evidence="2">
    <location>
        <begin position="26"/>
        <end position="261"/>
    </location>
</feature>
<evidence type="ECO:0000313" key="4">
    <source>
        <dbReference type="Proteomes" id="UP000195077"/>
    </source>
</evidence>
<dbReference type="InterPro" id="IPR052173">
    <property type="entry name" value="Beta-lactam_resp_regulator"/>
</dbReference>
<keyword evidence="1" id="KW-1133">Transmembrane helix</keyword>
<feature type="transmembrane region" description="Helical" evidence="1">
    <location>
        <begin position="269"/>
        <end position="288"/>
    </location>
</feature>